<protein>
    <recommendedName>
        <fullName evidence="4">Tyrosinase copper-binding domain-containing protein</fullName>
    </recommendedName>
</protein>
<dbReference type="PROSITE" id="PS00498">
    <property type="entry name" value="TYROSINASE_2"/>
    <property type="match status" value="1"/>
</dbReference>
<evidence type="ECO:0000259" key="4">
    <source>
        <dbReference type="PROSITE" id="PS00498"/>
    </source>
</evidence>
<dbReference type="EMBL" id="LHQQ01000079">
    <property type="protein sequence ID" value="KOS43553.1"/>
    <property type="molecule type" value="Genomic_DNA"/>
</dbReference>
<dbReference type="STRING" id="229535.A0A0N0RYX6"/>
<evidence type="ECO:0000313" key="5">
    <source>
        <dbReference type="EMBL" id="KOS43553.1"/>
    </source>
</evidence>
<dbReference type="GO" id="GO:0046872">
    <property type="term" value="F:metal ion binding"/>
    <property type="evidence" value="ECO:0007669"/>
    <property type="project" value="UniProtKB-KW"/>
</dbReference>
<keyword evidence="6" id="KW-1185">Reference proteome</keyword>
<gene>
    <name evidence="5" type="ORF">ACN38_g5543</name>
</gene>
<dbReference type="OrthoDB" id="4362400at2759"/>
<accession>A0A0N0RYX6</accession>
<dbReference type="InterPro" id="IPR011008">
    <property type="entry name" value="Dimeric_a/b-barrel"/>
</dbReference>
<dbReference type="InterPro" id="IPR002227">
    <property type="entry name" value="Tyrosinase_Cu-bd"/>
</dbReference>
<dbReference type="GO" id="GO:0016491">
    <property type="term" value="F:oxidoreductase activity"/>
    <property type="evidence" value="ECO:0007669"/>
    <property type="project" value="InterPro"/>
</dbReference>
<evidence type="ECO:0000313" key="6">
    <source>
        <dbReference type="Proteomes" id="UP000037696"/>
    </source>
</evidence>
<reference evidence="5 6" key="1">
    <citation type="submission" date="2015-08" db="EMBL/GenBank/DDBJ databases">
        <title>Genome sequencing of Penicillium nordicum.</title>
        <authorList>
            <person name="Nguyen H.D."/>
            <person name="Seifert K.A."/>
        </authorList>
    </citation>
    <scope>NUCLEOTIDE SEQUENCE [LARGE SCALE GENOMIC DNA]</scope>
    <source>
        <strain evidence="5 6">DAOMC 185683</strain>
    </source>
</reference>
<dbReference type="Gene3D" id="1.10.1280.10">
    <property type="entry name" value="Di-copper center containing domain from catechol oxidase"/>
    <property type="match status" value="1"/>
</dbReference>
<sequence>MCESLSMPYWNQMRTEKNKVVPDIFVQQNYNLDGKVIENPLYSYKFQRGFFDNLSRMNEDTKVDFSKPKGYETVRHPYSGLVGLPDIQRTRQHNETISQKDNKDIACSLDDNVKDWLEGNIQIAGLSPSLSEESNVTGMREKYMDSLQAPNYTVFSNTASAAKWNDDNFGHLTDRQTSALVVSIETPHNGVHLAVGGFDPPGQPVSSKASGDMGENDTASFDPLFFFHHTFIDKVFWSWQVLHRSTDSLEFISEYPGTNSVDSQGPTPGTLAGSWITIDSPLRPFVASSGSELTAKDMISITRLCYSYDSILKPHEDDPIEPNKPIIRISGINRTSIAGSFVISIWARTPTSEESPQYAADEGQMQPQEVLIGYEPVFSRWYVPGCANCNNSLLVTVHTPLDRMVFKGKVKQIVVRLMLRNQGSARLEYLGPDRLGRYFGPLKHLQVQVDEGVKPYTGLRHPGTQQLVIEGNKPWKAIRTFLSSPLNAPTLKMSVTPSQSKDMINQSPRPAQGNTRVTEISTKSVEQEQAKRGACVEWLDFDYASNSTLKQIDWKSILKDVRKADGCRQITFACPVENPSRLWIIIHWRSRAHRDNFHQSDAMTQTMKEVIFSPDSDTPTNNKRSDNNKALLIYQFDVTSQKFIIDCFSKPTLPSMVYEIWMVYLPIEEVVALLDLGRPYHYLKLVNIFLQPKNESDSMAAIFNQHITWISGEVEYKGRRCKRMAWFGTWKSSEAEEIYKTSVVWGSKDNGEKKLASGLFIEQLNGLGMVGYETWHAKFEEIRTWM</sequence>
<dbReference type="SUPFAM" id="SSF48056">
    <property type="entry name" value="Di-copper centre-containing domain"/>
    <property type="match status" value="1"/>
</dbReference>
<comment type="caution">
    <text evidence="5">The sequence shown here is derived from an EMBL/GenBank/DDBJ whole genome shotgun (WGS) entry which is preliminary data.</text>
</comment>
<dbReference type="Pfam" id="PF03992">
    <property type="entry name" value="ABM"/>
    <property type="match status" value="1"/>
</dbReference>
<dbReference type="Pfam" id="PF00264">
    <property type="entry name" value="Tyrosinase"/>
    <property type="match status" value="1"/>
</dbReference>
<keyword evidence="2" id="KW-0186">Copper</keyword>
<evidence type="ECO:0000256" key="2">
    <source>
        <dbReference type="ARBA" id="ARBA00023008"/>
    </source>
</evidence>
<dbReference type="Proteomes" id="UP000037696">
    <property type="component" value="Unassembled WGS sequence"/>
</dbReference>
<evidence type="ECO:0000256" key="1">
    <source>
        <dbReference type="ARBA" id="ARBA00022723"/>
    </source>
</evidence>
<dbReference type="InterPro" id="IPR050316">
    <property type="entry name" value="Tyrosinase/Hemocyanin"/>
</dbReference>
<keyword evidence="1" id="KW-0479">Metal-binding</keyword>
<evidence type="ECO:0000256" key="3">
    <source>
        <dbReference type="SAM" id="MobiDB-lite"/>
    </source>
</evidence>
<organism evidence="5 6">
    <name type="scientific">Penicillium nordicum</name>
    <dbReference type="NCBI Taxonomy" id="229535"/>
    <lineage>
        <taxon>Eukaryota</taxon>
        <taxon>Fungi</taxon>
        <taxon>Dikarya</taxon>
        <taxon>Ascomycota</taxon>
        <taxon>Pezizomycotina</taxon>
        <taxon>Eurotiomycetes</taxon>
        <taxon>Eurotiomycetidae</taxon>
        <taxon>Eurotiales</taxon>
        <taxon>Aspergillaceae</taxon>
        <taxon>Penicillium</taxon>
    </lineage>
</organism>
<proteinExistence type="predicted"/>
<dbReference type="Gene3D" id="3.30.70.100">
    <property type="match status" value="1"/>
</dbReference>
<feature type="domain" description="Tyrosinase copper-binding" evidence="4">
    <location>
        <begin position="222"/>
        <end position="233"/>
    </location>
</feature>
<dbReference type="PANTHER" id="PTHR11474:SF126">
    <property type="entry name" value="TYROSINASE-LIKE PROTEIN TYR-1-RELATED"/>
    <property type="match status" value="1"/>
</dbReference>
<dbReference type="PANTHER" id="PTHR11474">
    <property type="entry name" value="TYROSINASE FAMILY MEMBER"/>
    <property type="match status" value="1"/>
</dbReference>
<feature type="region of interest" description="Disordered" evidence="3">
    <location>
        <begin position="496"/>
        <end position="515"/>
    </location>
</feature>
<dbReference type="SUPFAM" id="SSF54909">
    <property type="entry name" value="Dimeric alpha+beta barrel"/>
    <property type="match status" value="1"/>
</dbReference>
<dbReference type="PRINTS" id="PR00092">
    <property type="entry name" value="TYROSINASE"/>
</dbReference>
<dbReference type="AlphaFoldDB" id="A0A0N0RYX6"/>
<dbReference type="InterPro" id="IPR007138">
    <property type="entry name" value="ABM_dom"/>
</dbReference>
<name>A0A0N0RYX6_9EURO</name>
<dbReference type="InterPro" id="IPR008922">
    <property type="entry name" value="Di-copper_centre_dom_sf"/>
</dbReference>